<name>A0ABZ1MJJ2_STREF</name>
<gene>
    <name evidence="1" type="ORF">OHU35_17525</name>
</gene>
<dbReference type="Proteomes" id="UP001621512">
    <property type="component" value="Chromosome"/>
</dbReference>
<organism evidence="1 2">
    <name type="scientific">Streptomyces purpurascens</name>
    <dbReference type="NCBI Taxonomy" id="1924"/>
    <lineage>
        <taxon>Bacteria</taxon>
        <taxon>Bacillati</taxon>
        <taxon>Actinomycetota</taxon>
        <taxon>Actinomycetes</taxon>
        <taxon>Kitasatosporales</taxon>
        <taxon>Streptomycetaceae</taxon>
        <taxon>Streptomyces</taxon>
    </lineage>
</organism>
<keyword evidence="2" id="KW-1185">Reference proteome</keyword>
<protein>
    <submittedName>
        <fullName evidence="1">Uncharacterized protein</fullName>
    </submittedName>
</protein>
<reference evidence="1 2" key="1">
    <citation type="submission" date="2022-10" db="EMBL/GenBank/DDBJ databases">
        <title>The complete genomes of actinobacterial strains from the NBC collection.</title>
        <authorList>
            <person name="Joergensen T.S."/>
            <person name="Alvarez Arevalo M."/>
            <person name="Sterndorff E.B."/>
            <person name="Faurdal D."/>
            <person name="Vuksanovic O."/>
            <person name="Mourched A.-S."/>
            <person name="Charusanti P."/>
            <person name="Shaw S."/>
            <person name="Blin K."/>
            <person name="Weber T."/>
        </authorList>
    </citation>
    <scope>NUCLEOTIDE SEQUENCE [LARGE SCALE GENOMIC DNA]</scope>
    <source>
        <strain evidence="1 2">NBC_00017</strain>
    </source>
</reference>
<accession>A0ABZ1MJJ2</accession>
<sequence length="88" mass="9792">MGEPMVVARKGVLSALRSDPQQGDGRYPVAWLHISAPHGATPSATSRCECGWHRRAFGRKRVLALIDDHTDHREHCPLRDPQEGRNTA</sequence>
<dbReference type="RefSeq" id="WP_405505895.1">
    <property type="nucleotide sequence ID" value="NZ_CP108341.1"/>
</dbReference>
<evidence type="ECO:0000313" key="1">
    <source>
        <dbReference type="EMBL" id="WTW27747.1"/>
    </source>
</evidence>
<evidence type="ECO:0000313" key="2">
    <source>
        <dbReference type="Proteomes" id="UP001621512"/>
    </source>
</evidence>
<proteinExistence type="predicted"/>
<dbReference type="EMBL" id="CP108341">
    <property type="protein sequence ID" value="WTW27747.1"/>
    <property type="molecule type" value="Genomic_DNA"/>
</dbReference>